<evidence type="ECO:0000313" key="1">
    <source>
        <dbReference type="EMBL" id="KAF2756206.1"/>
    </source>
</evidence>
<dbReference type="EMBL" id="ML996576">
    <property type="protein sequence ID" value="KAF2756206.1"/>
    <property type="molecule type" value="Genomic_DNA"/>
</dbReference>
<sequence>MPHFYLATPPAPPSKLVPQPHPNLSVYQPHPATFDEYLNHINCIFTRSLQSICKSPLQIF</sequence>
<dbReference type="Proteomes" id="UP000799437">
    <property type="component" value="Unassembled WGS sequence"/>
</dbReference>
<evidence type="ECO:0000313" key="2">
    <source>
        <dbReference type="Proteomes" id="UP000799437"/>
    </source>
</evidence>
<dbReference type="GeneID" id="54491127"/>
<dbReference type="RefSeq" id="XP_033598657.1">
    <property type="nucleotide sequence ID" value="XM_033750073.1"/>
</dbReference>
<protein>
    <submittedName>
        <fullName evidence="1">Uncharacterized protein</fullName>
    </submittedName>
</protein>
<keyword evidence="2" id="KW-1185">Reference proteome</keyword>
<name>A0A6A6W2D6_9PEZI</name>
<reference evidence="1" key="1">
    <citation type="journal article" date="2020" name="Stud. Mycol.">
        <title>101 Dothideomycetes genomes: a test case for predicting lifestyles and emergence of pathogens.</title>
        <authorList>
            <person name="Haridas S."/>
            <person name="Albert R."/>
            <person name="Binder M."/>
            <person name="Bloem J."/>
            <person name="Labutti K."/>
            <person name="Salamov A."/>
            <person name="Andreopoulos B."/>
            <person name="Baker S."/>
            <person name="Barry K."/>
            <person name="Bills G."/>
            <person name="Bluhm B."/>
            <person name="Cannon C."/>
            <person name="Castanera R."/>
            <person name="Culley D."/>
            <person name="Daum C."/>
            <person name="Ezra D."/>
            <person name="Gonzalez J."/>
            <person name="Henrissat B."/>
            <person name="Kuo A."/>
            <person name="Liang C."/>
            <person name="Lipzen A."/>
            <person name="Lutzoni F."/>
            <person name="Magnuson J."/>
            <person name="Mondo S."/>
            <person name="Nolan M."/>
            <person name="Ohm R."/>
            <person name="Pangilinan J."/>
            <person name="Park H.-J."/>
            <person name="Ramirez L."/>
            <person name="Alfaro M."/>
            <person name="Sun H."/>
            <person name="Tritt A."/>
            <person name="Yoshinaga Y."/>
            <person name="Zwiers L.-H."/>
            <person name="Turgeon B."/>
            <person name="Goodwin S."/>
            <person name="Spatafora J."/>
            <person name="Crous P."/>
            <person name="Grigoriev I."/>
        </authorList>
    </citation>
    <scope>NUCLEOTIDE SEQUENCE</scope>
    <source>
        <strain evidence="1">CBS 121739</strain>
    </source>
</reference>
<accession>A0A6A6W2D6</accession>
<proteinExistence type="predicted"/>
<dbReference type="AlphaFoldDB" id="A0A6A6W2D6"/>
<organism evidence="1 2">
    <name type="scientific">Pseudovirgaria hyperparasitica</name>
    <dbReference type="NCBI Taxonomy" id="470096"/>
    <lineage>
        <taxon>Eukaryota</taxon>
        <taxon>Fungi</taxon>
        <taxon>Dikarya</taxon>
        <taxon>Ascomycota</taxon>
        <taxon>Pezizomycotina</taxon>
        <taxon>Dothideomycetes</taxon>
        <taxon>Dothideomycetes incertae sedis</taxon>
        <taxon>Acrospermales</taxon>
        <taxon>Acrospermaceae</taxon>
        <taxon>Pseudovirgaria</taxon>
    </lineage>
</organism>
<gene>
    <name evidence="1" type="ORF">EJ05DRAFT_93427</name>
</gene>